<feature type="non-terminal residue" evidence="9">
    <location>
        <position position="1"/>
    </location>
</feature>
<feature type="compositionally biased region" description="Basic and acidic residues" evidence="7">
    <location>
        <begin position="126"/>
        <end position="136"/>
    </location>
</feature>
<evidence type="ECO:0000313" key="9">
    <source>
        <dbReference type="EMBL" id="GMT18853.1"/>
    </source>
</evidence>
<evidence type="ECO:0000259" key="8">
    <source>
        <dbReference type="PROSITE" id="PS50217"/>
    </source>
</evidence>
<evidence type="ECO:0000256" key="3">
    <source>
        <dbReference type="ARBA" id="ARBA00023125"/>
    </source>
</evidence>
<dbReference type="InterPro" id="IPR046347">
    <property type="entry name" value="bZIP_sf"/>
</dbReference>
<dbReference type="PROSITE" id="PS50217">
    <property type="entry name" value="BZIP"/>
    <property type="match status" value="1"/>
</dbReference>
<reference evidence="9" key="1">
    <citation type="submission" date="2023-10" db="EMBL/GenBank/DDBJ databases">
        <title>Genome assembly of Pristionchus species.</title>
        <authorList>
            <person name="Yoshida K."/>
            <person name="Sommer R.J."/>
        </authorList>
    </citation>
    <scope>NUCLEOTIDE SEQUENCE</scope>
    <source>
        <strain evidence="9">RS5133</strain>
    </source>
</reference>
<feature type="compositionally biased region" description="Basic and acidic residues" evidence="7">
    <location>
        <begin position="167"/>
        <end position="183"/>
    </location>
</feature>
<dbReference type="InterPro" id="IPR052470">
    <property type="entry name" value="ER_Stress-Reg_TF"/>
</dbReference>
<dbReference type="SUPFAM" id="SSF57959">
    <property type="entry name" value="Leucine zipper domain"/>
    <property type="match status" value="1"/>
</dbReference>
<evidence type="ECO:0000256" key="1">
    <source>
        <dbReference type="ARBA" id="ARBA00022843"/>
    </source>
</evidence>
<dbReference type="EMBL" id="BTSY01000003">
    <property type="protein sequence ID" value="GMT18853.1"/>
    <property type="molecule type" value="Genomic_DNA"/>
</dbReference>
<dbReference type="AlphaFoldDB" id="A0AAV5VKM4"/>
<name>A0AAV5VKM4_9BILA</name>
<comment type="caution">
    <text evidence="9">The sequence shown here is derived from an EMBL/GenBank/DDBJ whole genome shotgun (WGS) entry which is preliminary data.</text>
</comment>
<dbReference type="Proteomes" id="UP001432322">
    <property type="component" value="Unassembled WGS sequence"/>
</dbReference>
<gene>
    <name evidence="9" type="ORF">PFISCL1PPCAC_10150</name>
</gene>
<evidence type="ECO:0000256" key="2">
    <source>
        <dbReference type="ARBA" id="ARBA00023015"/>
    </source>
</evidence>
<keyword evidence="10" id="KW-1185">Reference proteome</keyword>
<accession>A0AAV5VKM4</accession>
<feature type="domain" description="BZIP" evidence="8">
    <location>
        <begin position="109"/>
        <end position="172"/>
    </location>
</feature>
<proteinExistence type="predicted"/>
<dbReference type="PANTHER" id="PTHR46542">
    <property type="entry name" value="X-BOX BINDING PROTEIN 1"/>
    <property type="match status" value="1"/>
</dbReference>
<evidence type="ECO:0000256" key="6">
    <source>
        <dbReference type="ARBA" id="ARBA00040165"/>
    </source>
</evidence>
<organism evidence="9 10">
    <name type="scientific">Pristionchus fissidentatus</name>
    <dbReference type="NCBI Taxonomy" id="1538716"/>
    <lineage>
        <taxon>Eukaryota</taxon>
        <taxon>Metazoa</taxon>
        <taxon>Ecdysozoa</taxon>
        <taxon>Nematoda</taxon>
        <taxon>Chromadorea</taxon>
        <taxon>Rhabditida</taxon>
        <taxon>Rhabditina</taxon>
        <taxon>Diplogasteromorpha</taxon>
        <taxon>Diplogasteroidea</taxon>
        <taxon>Neodiplogasteridae</taxon>
        <taxon>Pristionchus</taxon>
    </lineage>
</organism>
<feature type="region of interest" description="Disordered" evidence="7">
    <location>
        <begin position="167"/>
        <end position="196"/>
    </location>
</feature>
<keyword evidence="4" id="KW-0804">Transcription</keyword>
<dbReference type="PROSITE" id="PS00036">
    <property type="entry name" value="BZIP_BASIC"/>
    <property type="match status" value="1"/>
</dbReference>
<keyword evidence="1" id="KW-0832">Ubl conjugation</keyword>
<keyword evidence="5" id="KW-0539">Nucleus</keyword>
<dbReference type="GO" id="GO:0000981">
    <property type="term" value="F:DNA-binding transcription factor activity, RNA polymerase II-specific"/>
    <property type="evidence" value="ECO:0007669"/>
    <property type="project" value="TreeGrafter"/>
</dbReference>
<dbReference type="SMART" id="SM00338">
    <property type="entry name" value="BRLZ"/>
    <property type="match status" value="1"/>
</dbReference>
<dbReference type="Gene3D" id="1.20.5.170">
    <property type="match status" value="1"/>
</dbReference>
<evidence type="ECO:0000313" key="10">
    <source>
        <dbReference type="Proteomes" id="UP001432322"/>
    </source>
</evidence>
<dbReference type="GO" id="GO:0005634">
    <property type="term" value="C:nucleus"/>
    <property type="evidence" value="ECO:0007669"/>
    <property type="project" value="TreeGrafter"/>
</dbReference>
<dbReference type="InterPro" id="IPR004827">
    <property type="entry name" value="bZIP"/>
</dbReference>
<protein>
    <recommendedName>
        <fullName evidence="6">X-box-binding protein 1</fullName>
    </recommendedName>
</protein>
<dbReference type="GO" id="GO:0000977">
    <property type="term" value="F:RNA polymerase II transcription regulatory region sequence-specific DNA binding"/>
    <property type="evidence" value="ECO:0007669"/>
    <property type="project" value="TreeGrafter"/>
</dbReference>
<feature type="region of interest" description="Disordered" evidence="7">
    <location>
        <begin position="116"/>
        <end position="137"/>
    </location>
</feature>
<evidence type="ECO:0000256" key="5">
    <source>
        <dbReference type="ARBA" id="ARBA00023242"/>
    </source>
</evidence>
<keyword evidence="3" id="KW-0238">DNA-binding</keyword>
<dbReference type="PANTHER" id="PTHR46542:SF1">
    <property type="entry name" value="X-BOX BINDING PROTEIN 1"/>
    <property type="match status" value="1"/>
</dbReference>
<dbReference type="Pfam" id="PF00170">
    <property type="entry name" value="bZIP_1"/>
    <property type="match status" value="1"/>
</dbReference>
<dbReference type="CDD" id="cd14691">
    <property type="entry name" value="bZIP_XBP1"/>
    <property type="match status" value="1"/>
</dbReference>
<keyword evidence="2" id="KW-0805">Transcription regulation</keyword>
<evidence type="ECO:0000256" key="4">
    <source>
        <dbReference type="ARBA" id="ARBA00023163"/>
    </source>
</evidence>
<evidence type="ECO:0000256" key="7">
    <source>
        <dbReference type="SAM" id="MobiDB-lite"/>
    </source>
</evidence>
<sequence length="293" mass="33228">VALFPPFSLQGEVRFSTHFLGPIAHRPTHPSMAPTRIVLVPAGTVVPQRKVLIAAPPTRGVAPSTSFAPSTHHIKMDQSVRRVDPLELLNPTPIVKTRKRERLTALTAEEKLARRKMKNRVAAQTARDRKKERTNGLEDAVQDLVDENKRLREENSMLMERLARLEEESRERRRVKEEREERTTTQSFPPVTPLGSAVSINDLQQRAQAVTGVVGMTSNLSRSRLNLLPLVMLLLSYSTTSTSRQSSKTSGISTWTKWSPLSTNRSMEKRRGVTYSRLTKRRLIRMHRPPRPP</sequence>